<keyword evidence="3" id="KW-1185">Reference proteome</keyword>
<dbReference type="SMART" id="SM00481">
    <property type="entry name" value="POLIIIAc"/>
    <property type="match status" value="1"/>
</dbReference>
<dbReference type="OrthoDB" id="9808747at2"/>
<organism evidence="2 3">
    <name type="scientific">Marvinbryantia formatexigens DSM 14469</name>
    <dbReference type="NCBI Taxonomy" id="478749"/>
    <lineage>
        <taxon>Bacteria</taxon>
        <taxon>Bacillati</taxon>
        <taxon>Bacillota</taxon>
        <taxon>Clostridia</taxon>
        <taxon>Lachnospirales</taxon>
        <taxon>Lachnospiraceae</taxon>
        <taxon>Marvinbryantia</taxon>
    </lineage>
</organism>
<dbReference type="PANTHER" id="PTHR36928:SF1">
    <property type="entry name" value="PHOSPHATASE YCDX-RELATED"/>
    <property type="match status" value="1"/>
</dbReference>
<dbReference type="InterPro" id="IPR016195">
    <property type="entry name" value="Pol/histidinol_Pase-like"/>
</dbReference>
<comment type="caution">
    <text evidence="2">The sequence shown here is derived from an EMBL/GenBank/DDBJ whole genome shotgun (WGS) entry which is preliminary data.</text>
</comment>
<dbReference type="eggNOG" id="COG1387">
    <property type="taxonomic scope" value="Bacteria"/>
</dbReference>
<dbReference type="PANTHER" id="PTHR36928">
    <property type="entry name" value="PHOSPHATASE YCDX-RELATED"/>
    <property type="match status" value="1"/>
</dbReference>
<dbReference type="GO" id="GO:0008270">
    <property type="term" value="F:zinc ion binding"/>
    <property type="evidence" value="ECO:0007669"/>
    <property type="project" value="TreeGrafter"/>
</dbReference>
<dbReference type="Proteomes" id="UP000005561">
    <property type="component" value="Unassembled WGS sequence"/>
</dbReference>
<dbReference type="Gene3D" id="3.20.20.140">
    <property type="entry name" value="Metal-dependent hydrolases"/>
    <property type="match status" value="1"/>
</dbReference>
<evidence type="ECO:0000259" key="1">
    <source>
        <dbReference type="SMART" id="SM00481"/>
    </source>
</evidence>
<keyword evidence="2" id="KW-0378">Hydrolase</keyword>
<dbReference type="NCBIfam" id="NF006702">
    <property type="entry name" value="PRK09248.1"/>
    <property type="match status" value="1"/>
</dbReference>
<feature type="domain" description="Polymerase/histidinol phosphatase N-terminal" evidence="1">
    <location>
        <begin position="5"/>
        <end position="79"/>
    </location>
</feature>
<dbReference type="STRING" id="168384.SAMN05660368_03684"/>
<reference evidence="2" key="1">
    <citation type="submission" date="2009-07" db="EMBL/GenBank/DDBJ databases">
        <authorList>
            <person name="Weinstock G."/>
            <person name="Sodergren E."/>
            <person name="Clifton S."/>
            <person name="Fulton L."/>
            <person name="Fulton B."/>
            <person name="Courtney L."/>
            <person name="Fronick C."/>
            <person name="Harrison M."/>
            <person name="Strong C."/>
            <person name="Farmer C."/>
            <person name="Delahaunty K."/>
            <person name="Markovic C."/>
            <person name="Hall O."/>
            <person name="Minx P."/>
            <person name="Tomlinson C."/>
            <person name="Mitreva M."/>
            <person name="Nelson J."/>
            <person name="Hou S."/>
            <person name="Wollam A."/>
            <person name="Pepin K.H."/>
            <person name="Johnson M."/>
            <person name="Bhonagiri V."/>
            <person name="Nash W.E."/>
            <person name="Warren W."/>
            <person name="Chinwalla A."/>
            <person name="Mardis E.R."/>
            <person name="Wilson R.K."/>
        </authorList>
    </citation>
    <scope>NUCLEOTIDE SEQUENCE [LARGE SCALE GENOMIC DNA]</scope>
    <source>
        <strain evidence="2">DSM 14469</strain>
    </source>
</reference>
<name>C6LKC5_9FIRM</name>
<dbReference type="Pfam" id="PF02811">
    <property type="entry name" value="PHP"/>
    <property type="match status" value="1"/>
</dbReference>
<dbReference type="InterPro" id="IPR050243">
    <property type="entry name" value="PHP_phosphatase"/>
</dbReference>
<evidence type="ECO:0000313" key="3">
    <source>
        <dbReference type="Proteomes" id="UP000005561"/>
    </source>
</evidence>
<dbReference type="AlphaFoldDB" id="C6LKC5"/>
<proteinExistence type="predicted"/>
<dbReference type="CDD" id="cd07437">
    <property type="entry name" value="PHP_HisPPase_Ycdx_like"/>
    <property type="match status" value="1"/>
</dbReference>
<dbReference type="GO" id="GO:0005829">
    <property type="term" value="C:cytosol"/>
    <property type="evidence" value="ECO:0007669"/>
    <property type="project" value="TreeGrafter"/>
</dbReference>
<protein>
    <submittedName>
        <fullName evidence="2">Hydrolase</fullName>
    </submittedName>
</protein>
<dbReference type="GO" id="GO:0042578">
    <property type="term" value="F:phosphoric ester hydrolase activity"/>
    <property type="evidence" value="ECO:0007669"/>
    <property type="project" value="TreeGrafter"/>
</dbReference>
<evidence type="ECO:0000313" key="2">
    <source>
        <dbReference type="EMBL" id="EET59006.1"/>
    </source>
</evidence>
<dbReference type="EMBL" id="ACCL02000023">
    <property type="protein sequence ID" value="EET59006.1"/>
    <property type="molecule type" value="Genomic_DNA"/>
</dbReference>
<dbReference type="RefSeq" id="WP_006863874.1">
    <property type="nucleotide sequence ID" value="NZ_ACCL02000023.1"/>
</dbReference>
<gene>
    <name evidence="2" type="ORF">BRYFOR_09112</name>
</gene>
<dbReference type="SUPFAM" id="SSF89550">
    <property type="entry name" value="PHP domain-like"/>
    <property type="match status" value="1"/>
</dbReference>
<dbReference type="InterPro" id="IPR004013">
    <property type="entry name" value="PHP_dom"/>
</dbReference>
<dbReference type="InterPro" id="IPR003141">
    <property type="entry name" value="Pol/His_phosphatase_N"/>
</dbReference>
<sequence>MRDVLDVHTHTLASGHAYNTIWEMARSAKEKGLALLGITDHAPEMPGSSHEFYFSNLKSVPRMLEGITVLQGAELNIMDYSGSVDLPQQILRELDVVIASLHTPCITPGTREENTGAYIAAMKNPYINIIGHPDDGRYEIDYERLVAAAKETGVLLEINNSSLNPAGLRQNTAPNDRLMLKLCKEQQVPVILGSDAHVASDIGRHERAVRLLEELDFPEELVANRSVEALMQHINYGKRDTISMEEKR</sequence>
<accession>C6LKC5</accession>